<keyword evidence="1" id="KW-0648">Protein biosynthesis</keyword>
<evidence type="ECO:0000313" key="2">
    <source>
        <dbReference type="EMBL" id="ARF10999.1"/>
    </source>
</evidence>
<proteinExistence type="inferred from homology"/>
<dbReference type="Gene3D" id="3.30.760.10">
    <property type="entry name" value="RNA Cap, Translation Initiation Factor Eif4e"/>
    <property type="match status" value="1"/>
</dbReference>
<name>A0A1V0SGZ9_9VIRU</name>
<protein>
    <submittedName>
        <fullName evidence="2">Translation initiation factor 4E</fullName>
    </submittedName>
</protein>
<evidence type="ECO:0000256" key="1">
    <source>
        <dbReference type="RuleBase" id="RU004374"/>
    </source>
</evidence>
<sequence>MSTDTLEDNIVDNGQQYTFIKKYVLWAHSNTKDPNAWGIDSFDKVVTISNVSEFWRLFNNFEKFDYINKHYFLMLEGVVPLWEHHTNSQGGTCSFKTKIQEAIDMLVFLAVMMTLDNIKDDVNDGNDINGVSISPHGPSIIVKIWNKTADDDFEKKLSKNIINKYGKLSITYKKNASKY</sequence>
<dbReference type="EMBL" id="KY684105">
    <property type="protein sequence ID" value="ARF10999.1"/>
    <property type="molecule type" value="Genomic_DNA"/>
</dbReference>
<keyword evidence="1" id="KW-0694">RNA-binding</keyword>
<dbReference type="GO" id="GO:0000340">
    <property type="term" value="F:RNA 7-methylguanosine cap binding"/>
    <property type="evidence" value="ECO:0007669"/>
    <property type="project" value="TreeGrafter"/>
</dbReference>
<keyword evidence="1 2" id="KW-0396">Initiation factor</keyword>
<dbReference type="SUPFAM" id="SSF55418">
    <property type="entry name" value="eIF4e-like"/>
    <property type="match status" value="1"/>
</dbReference>
<gene>
    <name evidence="2" type="ORF">Hokovirus_3_272</name>
</gene>
<dbReference type="InterPro" id="IPR023398">
    <property type="entry name" value="TIF_eIF4e-like"/>
</dbReference>
<dbReference type="Pfam" id="PF01652">
    <property type="entry name" value="IF4E"/>
    <property type="match status" value="1"/>
</dbReference>
<accession>A0A1V0SGZ9</accession>
<organism evidence="2">
    <name type="scientific">Hokovirus HKV1</name>
    <dbReference type="NCBI Taxonomy" id="1977638"/>
    <lineage>
        <taxon>Viruses</taxon>
        <taxon>Varidnaviria</taxon>
        <taxon>Bamfordvirae</taxon>
        <taxon>Nucleocytoviricota</taxon>
        <taxon>Megaviricetes</taxon>
        <taxon>Imitervirales</taxon>
        <taxon>Mimiviridae</taxon>
        <taxon>Klosneuvirinae</taxon>
        <taxon>Hokovirus</taxon>
    </lineage>
</organism>
<dbReference type="InterPro" id="IPR001040">
    <property type="entry name" value="TIF_eIF_4E"/>
</dbReference>
<comment type="similarity">
    <text evidence="1">Belongs to the eukaryotic initiation factor 4E family.</text>
</comment>
<dbReference type="PANTHER" id="PTHR11960">
    <property type="entry name" value="EUKARYOTIC TRANSLATION INITIATION FACTOR 4E RELATED"/>
    <property type="match status" value="1"/>
</dbReference>
<reference evidence="2" key="1">
    <citation type="journal article" date="2017" name="Science">
        <title>Giant viruses with an expanded complement of translation system components.</title>
        <authorList>
            <person name="Schulz F."/>
            <person name="Yutin N."/>
            <person name="Ivanova N.N."/>
            <person name="Ortega D.R."/>
            <person name="Lee T.K."/>
            <person name="Vierheilig J."/>
            <person name="Daims H."/>
            <person name="Horn M."/>
            <person name="Wagner M."/>
            <person name="Jensen G.J."/>
            <person name="Kyrpides N.C."/>
            <person name="Koonin E.V."/>
            <person name="Woyke T."/>
        </authorList>
    </citation>
    <scope>NUCLEOTIDE SEQUENCE</scope>
    <source>
        <strain evidence="2">HKV1</strain>
    </source>
</reference>